<sequence length="49" mass="4747">MVNNGGGGGKGGGGGGESRDNDQSVEFKDPSKYPGGGGGEFKLSGPEDC</sequence>
<evidence type="ECO:0000256" key="1">
    <source>
        <dbReference type="SAM" id="MobiDB-lite"/>
    </source>
</evidence>
<keyword evidence="3" id="KW-1185">Reference proteome</keyword>
<reference evidence="3" key="1">
    <citation type="submission" date="2011-08" db="EMBL/GenBank/DDBJ databases">
        <authorList>
            <person name="Rombauts S."/>
        </authorList>
    </citation>
    <scope>NUCLEOTIDE SEQUENCE</scope>
    <source>
        <strain evidence="3">London</strain>
    </source>
</reference>
<dbReference type="AlphaFoldDB" id="T1KR65"/>
<dbReference type="EMBL" id="CAEY01000384">
    <property type="status" value="NOT_ANNOTATED_CDS"/>
    <property type="molecule type" value="Genomic_DNA"/>
</dbReference>
<accession>T1KR65</accession>
<name>T1KR65_TETUR</name>
<reference evidence="2" key="2">
    <citation type="submission" date="2015-06" db="UniProtKB">
        <authorList>
            <consortium name="EnsemblMetazoa"/>
        </authorList>
    </citation>
    <scope>IDENTIFICATION</scope>
</reference>
<evidence type="ECO:0000313" key="3">
    <source>
        <dbReference type="Proteomes" id="UP000015104"/>
    </source>
</evidence>
<evidence type="ECO:0000313" key="2">
    <source>
        <dbReference type="EnsemblMetazoa" id="tetur18g02420.1"/>
    </source>
</evidence>
<dbReference type="Proteomes" id="UP000015104">
    <property type="component" value="Unassembled WGS sequence"/>
</dbReference>
<proteinExistence type="predicted"/>
<dbReference type="HOGENOM" id="CLU_3144622_0_0_1"/>
<organism evidence="2 3">
    <name type="scientific">Tetranychus urticae</name>
    <name type="common">Two-spotted spider mite</name>
    <dbReference type="NCBI Taxonomy" id="32264"/>
    <lineage>
        <taxon>Eukaryota</taxon>
        <taxon>Metazoa</taxon>
        <taxon>Ecdysozoa</taxon>
        <taxon>Arthropoda</taxon>
        <taxon>Chelicerata</taxon>
        <taxon>Arachnida</taxon>
        <taxon>Acari</taxon>
        <taxon>Acariformes</taxon>
        <taxon>Trombidiformes</taxon>
        <taxon>Prostigmata</taxon>
        <taxon>Eleutherengona</taxon>
        <taxon>Raphignathae</taxon>
        <taxon>Tetranychoidea</taxon>
        <taxon>Tetranychidae</taxon>
        <taxon>Tetranychus</taxon>
    </lineage>
</organism>
<feature type="region of interest" description="Disordered" evidence="1">
    <location>
        <begin position="1"/>
        <end position="49"/>
    </location>
</feature>
<feature type="compositionally biased region" description="Gly residues" evidence="1">
    <location>
        <begin position="1"/>
        <end position="16"/>
    </location>
</feature>
<protein>
    <submittedName>
        <fullName evidence="2">Uncharacterized protein</fullName>
    </submittedName>
</protein>
<feature type="compositionally biased region" description="Basic and acidic residues" evidence="1">
    <location>
        <begin position="17"/>
        <end position="31"/>
    </location>
</feature>
<dbReference type="EnsemblMetazoa" id="tetur18g02420.1">
    <property type="protein sequence ID" value="tetur18g02420.1"/>
    <property type="gene ID" value="tetur18g02420"/>
</dbReference>